<keyword evidence="4 6" id="KW-0472">Membrane</keyword>
<evidence type="ECO:0000313" key="9">
    <source>
        <dbReference type="Proteomes" id="UP000251047"/>
    </source>
</evidence>
<dbReference type="AlphaFoldDB" id="A0A364VBG8"/>
<reference evidence="8 9" key="1">
    <citation type="journal article" date="2018" name="Syst. Appl. Microbiol.">
        <title>Corynebacterium heidelbergense sp. nov., isolated from the preen glands of Egyptian geese (Alopochen aegyptiacus).</title>
        <authorList>
            <person name="Braun M.S."/>
            <person name="Wang E."/>
            <person name="Zimmermann S."/>
            <person name="Wink M."/>
        </authorList>
    </citation>
    <scope>NUCLEOTIDE SEQUENCE [LARGE SCALE GENOMIC DNA]</scope>
    <source>
        <strain evidence="8 9">DSM 104638</strain>
    </source>
</reference>
<comment type="subcellular location">
    <subcellularLocation>
        <location evidence="1">Membrane</location>
        <topology evidence="1">Multi-pass membrane protein</topology>
    </subcellularLocation>
</comment>
<proteinExistence type="predicted"/>
<evidence type="ECO:0000256" key="4">
    <source>
        <dbReference type="ARBA" id="ARBA00023136"/>
    </source>
</evidence>
<feature type="domain" description="TM2" evidence="7">
    <location>
        <begin position="63"/>
        <end position="112"/>
    </location>
</feature>
<evidence type="ECO:0000256" key="2">
    <source>
        <dbReference type="ARBA" id="ARBA00022692"/>
    </source>
</evidence>
<keyword evidence="3 6" id="KW-1133">Transmembrane helix</keyword>
<dbReference type="Proteomes" id="UP000251047">
    <property type="component" value="Unassembled WGS sequence"/>
</dbReference>
<organism evidence="8 9">
    <name type="scientific">Corynebacterium heidelbergense</name>
    <dbReference type="NCBI Taxonomy" id="2055947"/>
    <lineage>
        <taxon>Bacteria</taxon>
        <taxon>Bacillati</taxon>
        <taxon>Actinomycetota</taxon>
        <taxon>Actinomycetes</taxon>
        <taxon>Mycobacteriales</taxon>
        <taxon>Corynebacteriaceae</taxon>
        <taxon>Corynebacterium</taxon>
    </lineage>
</organism>
<evidence type="ECO:0000256" key="3">
    <source>
        <dbReference type="ARBA" id="ARBA00022989"/>
    </source>
</evidence>
<protein>
    <recommendedName>
        <fullName evidence="7">TM2 domain-containing protein</fullName>
    </recommendedName>
</protein>
<dbReference type="InterPro" id="IPR007829">
    <property type="entry name" value="TM2"/>
</dbReference>
<evidence type="ECO:0000313" key="8">
    <source>
        <dbReference type="EMBL" id="RAV34000.1"/>
    </source>
</evidence>
<feature type="region of interest" description="Disordered" evidence="5">
    <location>
        <begin position="1"/>
        <end position="27"/>
    </location>
</feature>
<dbReference type="Pfam" id="PF05154">
    <property type="entry name" value="TM2"/>
    <property type="match status" value="1"/>
</dbReference>
<evidence type="ECO:0000256" key="1">
    <source>
        <dbReference type="ARBA" id="ARBA00004141"/>
    </source>
</evidence>
<feature type="transmembrane region" description="Helical" evidence="6">
    <location>
        <begin position="98"/>
        <end position="124"/>
    </location>
</feature>
<evidence type="ECO:0000259" key="7">
    <source>
        <dbReference type="Pfam" id="PF05154"/>
    </source>
</evidence>
<dbReference type="EMBL" id="PHQP01000034">
    <property type="protein sequence ID" value="RAV34000.1"/>
    <property type="molecule type" value="Genomic_DNA"/>
</dbReference>
<feature type="compositionally biased region" description="Pro residues" evidence="5">
    <location>
        <begin position="7"/>
        <end position="17"/>
    </location>
</feature>
<evidence type="ECO:0000256" key="6">
    <source>
        <dbReference type="SAM" id="Phobius"/>
    </source>
</evidence>
<keyword evidence="2 6" id="KW-0812">Transmembrane</keyword>
<name>A0A364VBG8_9CORY</name>
<gene>
    <name evidence="8" type="ORF">CWC39_05565</name>
</gene>
<feature type="transmembrane region" description="Helical" evidence="6">
    <location>
        <begin position="66"/>
        <end position="86"/>
    </location>
</feature>
<evidence type="ECO:0000256" key="5">
    <source>
        <dbReference type="SAM" id="MobiDB-lite"/>
    </source>
</evidence>
<comment type="caution">
    <text evidence="8">The sequence shown here is derived from an EMBL/GenBank/DDBJ whole genome shotgun (WGS) entry which is preliminary data.</text>
</comment>
<dbReference type="GO" id="GO:0016020">
    <property type="term" value="C:membrane"/>
    <property type="evidence" value="ECO:0007669"/>
    <property type="project" value="UniProtKB-SubCell"/>
</dbReference>
<accession>A0A364VBG8</accession>
<sequence length="146" mass="15511">MATGQPYPRPGVPPYGPSPYGATPYPPTAYPPEPYSASAYGPQAYDSSGLPIQAPADRPVYEPKSYVAAGLLALFFGPLGVHNFYLGHKKRGCMQLGLTVSGWLTIILLIGLPLLLGVGVWAFAEAILLLTRSRGYDVDAHGVPLI</sequence>